<keyword evidence="3" id="KW-1185">Reference proteome</keyword>
<dbReference type="AlphaFoldDB" id="A0A8S1MWT0"/>
<sequence>MDPILAESDKLIQLKKFEQAFTLLQQNESKILQQQQYQNQFHLNIGICYFRLGNYKQAISHLDQCDKSDQIQNITAIKFLLMSLIYDQQYEKCMKDSTCFLKYDNLDILLNVYQSRGQCLQDQGLFLAAIEEFKKSIAKGNKNKIDIAYCYLQLCEFQEAEHFVNAYSEREQSDILAQLIKAELLLNTDRIKEGAQVLFTAYQYYKSKQFSITDYTPKELEYLESKLNNQNGNYIESFYKKTRNKKLDNDQKNTFLSFVHELNNKQQQELSKQIEDQIKKVLSKTQLQKMNAEKAVEHLLEDEQFKDYYDTFIQCVESTFDRASGFVNRFQIKTDDILITFGLELLAMVPLVGQTVSSVLNSLQAEIRTLQIVQRSTALIQIGNTQDELTFLMKQVLVIVLKDQEKQKEIKDPEISKSYQNYLRDFLNLKLQIKKQIINHLDDIYIKDKNKQELLAIKDASELLGTYFSSGYLSLFEDKDEEMFPQICAEFVLAEGEKKVELRKNVSKKIEGQNDKRIIESKCCMIY</sequence>
<protein>
    <recommendedName>
        <fullName evidence="4">Tetratricopeptide repeat protein</fullName>
    </recommendedName>
</protein>
<gene>
    <name evidence="2" type="ORF">PSON_ATCC_30995.1.T0420042</name>
</gene>
<evidence type="ECO:0008006" key="4">
    <source>
        <dbReference type="Google" id="ProtNLM"/>
    </source>
</evidence>
<dbReference type="InterPro" id="IPR019734">
    <property type="entry name" value="TPR_rpt"/>
</dbReference>
<organism evidence="2 3">
    <name type="scientific">Paramecium sonneborni</name>
    <dbReference type="NCBI Taxonomy" id="65129"/>
    <lineage>
        <taxon>Eukaryota</taxon>
        <taxon>Sar</taxon>
        <taxon>Alveolata</taxon>
        <taxon>Ciliophora</taxon>
        <taxon>Intramacronucleata</taxon>
        <taxon>Oligohymenophorea</taxon>
        <taxon>Peniculida</taxon>
        <taxon>Parameciidae</taxon>
        <taxon>Paramecium</taxon>
    </lineage>
</organism>
<name>A0A8S1MWT0_9CILI</name>
<dbReference type="EMBL" id="CAJJDN010000042">
    <property type="protein sequence ID" value="CAD8081445.1"/>
    <property type="molecule type" value="Genomic_DNA"/>
</dbReference>
<proteinExistence type="predicted"/>
<evidence type="ECO:0000313" key="3">
    <source>
        <dbReference type="Proteomes" id="UP000692954"/>
    </source>
</evidence>
<dbReference type="OrthoDB" id="297518at2759"/>
<evidence type="ECO:0000256" key="1">
    <source>
        <dbReference type="SAM" id="Coils"/>
    </source>
</evidence>
<accession>A0A8S1MWT0</accession>
<comment type="caution">
    <text evidence="2">The sequence shown here is derived from an EMBL/GenBank/DDBJ whole genome shotgun (WGS) entry which is preliminary data.</text>
</comment>
<dbReference type="Proteomes" id="UP000692954">
    <property type="component" value="Unassembled WGS sequence"/>
</dbReference>
<feature type="coiled-coil region" evidence="1">
    <location>
        <begin position="264"/>
        <end position="302"/>
    </location>
</feature>
<dbReference type="Pfam" id="PF13181">
    <property type="entry name" value="TPR_8"/>
    <property type="match status" value="1"/>
</dbReference>
<evidence type="ECO:0000313" key="2">
    <source>
        <dbReference type="EMBL" id="CAD8081445.1"/>
    </source>
</evidence>
<reference evidence="2" key="1">
    <citation type="submission" date="2021-01" db="EMBL/GenBank/DDBJ databases">
        <authorList>
            <consortium name="Genoscope - CEA"/>
            <person name="William W."/>
        </authorList>
    </citation>
    <scope>NUCLEOTIDE SEQUENCE</scope>
</reference>
<keyword evidence="1" id="KW-0175">Coiled coil</keyword>
<dbReference type="SMART" id="SM00028">
    <property type="entry name" value="TPR"/>
    <property type="match status" value="2"/>
</dbReference>